<organism evidence="2 3">
    <name type="scientific">Daphnia pulex</name>
    <name type="common">Water flea</name>
    <dbReference type="NCBI Taxonomy" id="6669"/>
    <lineage>
        <taxon>Eukaryota</taxon>
        <taxon>Metazoa</taxon>
        <taxon>Ecdysozoa</taxon>
        <taxon>Arthropoda</taxon>
        <taxon>Crustacea</taxon>
        <taxon>Branchiopoda</taxon>
        <taxon>Diplostraca</taxon>
        <taxon>Cladocera</taxon>
        <taxon>Anomopoda</taxon>
        <taxon>Daphniidae</taxon>
        <taxon>Daphnia</taxon>
    </lineage>
</organism>
<keyword evidence="3" id="KW-1185">Reference proteome</keyword>
<feature type="region of interest" description="Disordered" evidence="1">
    <location>
        <begin position="40"/>
        <end position="59"/>
    </location>
</feature>
<dbReference type="Proteomes" id="UP000000305">
    <property type="component" value="Unassembled WGS sequence"/>
</dbReference>
<protein>
    <submittedName>
        <fullName evidence="2">Uncharacterized protein</fullName>
    </submittedName>
</protein>
<dbReference type="KEGG" id="dpx:DAPPUDRAFT_324098"/>
<dbReference type="EMBL" id="GL732581">
    <property type="protein sequence ID" value="EFX74717.1"/>
    <property type="molecule type" value="Genomic_DNA"/>
</dbReference>
<dbReference type="HOGENOM" id="CLU_2796573_0_0_1"/>
<evidence type="ECO:0000256" key="1">
    <source>
        <dbReference type="SAM" id="MobiDB-lite"/>
    </source>
</evidence>
<accession>E9H0P1</accession>
<name>E9H0P1_DAPPU</name>
<sequence length="68" mass="7561">MVVADQLIIESDIALEPDATSYAQASKRTVKVTEKKQFMDAANKGKNPAPHTKRVQNPKSLKVLRIKI</sequence>
<dbReference type="InParanoid" id="E9H0P1"/>
<evidence type="ECO:0000313" key="3">
    <source>
        <dbReference type="Proteomes" id="UP000000305"/>
    </source>
</evidence>
<evidence type="ECO:0000313" key="2">
    <source>
        <dbReference type="EMBL" id="EFX74717.1"/>
    </source>
</evidence>
<proteinExistence type="predicted"/>
<reference evidence="2 3" key="1">
    <citation type="journal article" date="2011" name="Science">
        <title>The ecoresponsive genome of Daphnia pulex.</title>
        <authorList>
            <person name="Colbourne J.K."/>
            <person name="Pfrender M.E."/>
            <person name="Gilbert D."/>
            <person name="Thomas W.K."/>
            <person name="Tucker A."/>
            <person name="Oakley T.H."/>
            <person name="Tokishita S."/>
            <person name="Aerts A."/>
            <person name="Arnold G.J."/>
            <person name="Basu M.K."/>
            <person name="Bauer D.J."/>
            <person name="Caceres C.E."/>
            <person name="Carmel L."/>
            <person name="Casola C."/>
            <person name="Choi J.H."/>
            <person name="Detter J.C."/>
            <person name="Dong Q."/>
            <person name="Dusheyko S."/>
            <person name="Eads B.D."/>
            <person name="Frohlich T."/>
            <person name="Geiler-Samerotte K.A."/>
            <person name="Gerlach D."/>
            <person name="Hatcher P."/>
            <person name="Jogdeo S."/>
            <person name="Krijgsveld J."/>
            <person name="Kriventseva E.V."/>
            <person name="Kultz D."/>
            <person name="Laforsch C."/>
            <person name="Lindquist E."/>
            <person name="Lopez J."/>
            <person name="Manak J.R."/>
            <person name="Muller J."/>
            <person name="Pangilinan J."/>
            <person name="Patwardhan R.P."/>
            <person name="Pitluck S."/>
            <person name="Pritham E.J."/>
            <person name="Rechtsteiner A."/>
            <person name="Rho M."/>
            <person name="Rogozin I.B."/>
            <person name="Sakarya O."/>
            <person name="Salamov A."/>
            <person name="Schaack S."/>
            <person name="Shapiro H."/>
            <person name="Shiga Y."/>
            <person name="Skalitzky C."/>
            <person name="Smith Z."/>
            <person name="Souvorov A."/>
            <person name="Sung W."/>
            <person name="Tang Z."/>
            <person name="Tsuchiya D."/>
            <person name="Tu H."/>
            <person name="Vos H."/>
            <person name="Wang M."/>
            <person name="Wolf Y.I."/>
            <person name="Yamagata H."/>
            <person name="Yamada T."/>
            <person name="Ye Y."/>
            <person name="Shaw J.R."/>
            <person name="Andrews J."/>
            <person name="Crease T.J."/>
            <person name="Tang H."/>
            <person name="Lucas S.M."/>
            <person name="Robertson H.M."/>
            <person name="Bork P."/>
            <person name="Koonin E.V."/>
            <person name="Zdobnov E.M."/>
            <person name="Grigoriev I.V."/>
            <person name="Lynch M."/>
            <person name="Boore J.L."/>
        </authorList>
    </citation>
    <scope>NUCLEOTIDE SEQUENCE [LARGE SCALE GENOMIC DNA]</scope>
</reference>
<dbReference type="AlphaFoldDB" id="E9H0P1"/>
<gene>
    <name evidence="2" type="ORF">DAPPUDRAFT_324098</name>
</gene>